<evidence type="ECO:0000313" key="8">
    <source>
        <dbReference type="EMBL" id="MFC6727004.1"/>
    </source>
</evidence>
<dbReference type="Proteomes" id="UP001596328">
    <property type="component" value="Unassembled WGS sequence"/>
</dbReference>
<dbReference type="GO" id="GO:0016787">
    <property type="term" value="F:hydrolase activity"/>
    <property type="evidence" value="ECO:0007669"/>
    <property type="project" value="UniProtKB-KW"/>
</dbReference>
<evidence type="ECO:0000256" key="2">
    <source>
        <dbReference type="ARBA" id="ARBA00006247"/>
    </source>
</evidence>
<dbReference type="SUPFAM" id="SSF55031">
    <property type="entry name" value="Bacterial exopeptidase dimerisation domain"/>
    <property type="match status" value="1"/>
</dbReference>
<dbReference type="InterPro" id="IPR036264">
    <property type="entry name" value="Bact_exopeptidase_dim_dom"/>
</dbReference>
<evidence type="ECO:0000259" key="7">
    <source>
        <dbReference type="Pfam" id="PF07687"/>
    </source>
</evidence>
<dbReference type="InterPro" id="IPR050072">
    <property type="entry name" value="Peptidase_M20A"/>
</dbReference>
<dbReference type="Pfam" id="PF07687">
    <property type="entry name" value="M20_dimer"/>
    <property type="match status" value="1"/>
</dbReference>
<dbReference type="PANTHER" id="PTHR43808">
    <property type="entry name" value="ACETYLORNITHINE DEACETYLASE"/>
    <property type="match status" value="1"/>
</dbReference>
<comment type="caution">
    <text evidence="8">The sequence shown here is derived from an EMBL/GenBank/DDBJ whole genome shotgun (WGS) entry which is preliminary data.</text>
</comment>
<name>A0ABD5S5N4_9EURY</name>
<feature type="domain" description="Peptidase M20 dimerisation" evidence="7">
    <location>
        <begin position="27"/>
        <end position="116"/>
    </location>
</feature>
<feature type="non-terminal residue" evidence="8">
    <location>
        <position position="1"/>
    </location>
</feature>
<proteinExistence type="inferred from homology"/>
<dbReference type="Gene3D" id="3.40.630.10">
    <property type="entry name" value="Zn peptidases"/>
    <property type="match status" value="1"/>
</dbReference>
<dbReference type="InterPro" id="IPR011650">
    <property type="entry name" value="Peptidase_M20_dimer"/>
</dbReference>
<keyword evidence="3" id="KW-0479">Metal-binding</keyword>
<keyword evidence="4" id="KW-0378">Hydrolase</keyword>
<comment type="similarity">
    <text evidence="2">Belongs to the peptidase M20A family.</text>
</comment>
<accession>A0ABD5S5N4</accession>
<evidence type="ECO:0000256" key="1">
    <source>
        <dbReference type="ARBA" id="ARBA00001947"/>
    </source>
</evidence>
<feature type="region of interest" description="Disordered" evidence="6">
    <location>
        <begin position="1"/>
        <end position="20"/>
    </location>
</feature>
<sequence>NFVTGSGSEVGEGSTGYSAPDVTDVAVAHKGRRGSTVVVRGESVHASVPEDGINAVYRACDAVDRLRGMEFPEADVFGERLRGTMAVTGIEGGSAWNVVPDRCEVTVDERTVPGERLFLEGLEEHDGIRVQVDQDLPPMACDDEGFAELVLAAAREVHASESGGSGEA</sequence>
<evidence type="ECO:0000256" key="5">
    <source>
        <dbReference type="ARBA" id="ARBA00022833"/>
    </source>
</evidence>
<organism evidence="8 9">
    <name type="scientific">Halobium palmae</name>
    <dbReference type="NCBI Taxonomy" id="1776492"/>
    <lineage>
        <taxon>Archaea</taxon>
        <taxon>Methanobacteriati</taxon>
        <taxon>Methanobacteriota</taxon>
        <taxon>Stenosarchaea group</taxon>
        <taxon>Halobacteria</taxon>
        <taxon>Halobacteriales</taxon>
        <taxon>Haloferacaceae</taxon>
        <taxon>Halobium</taxon>
    </lineage>
</organism>
<protein>
    <submittedName>
        <fullName evidence="8">Peptidase dimerization domain-containing protein</fullName>
    </submittedName>
</protein>
<evidence type="ECO:0000256" key="3">
    <source>
        <dbReference type="ARBA" id="ARBA00022723"/>
    </source>
</evidence>
<evidence type="ECO:0000313" key="9">
    <source>
        <dbReference type="Proteomes" id="UP001596328"/>
    </source>
</evidence>
<dbReference type="AlphaFoldDB" id="A0ABD5S5N4"/>
<dbReference type="PANTHER" id="PTHR43808:SF8">
    <property type="entry name" value="PEPTIDASE M20 DIMERISATION DOMAIN-CONTAINING PROTEIN"/>
    <property type="match status" value="1"/>
</dbReference>
<reference evidence="8 9" key="1">
    <citation type="journal article" date="2019" name="Int. J. Syst. Evol. Microbiol.">
        <title>The Global Catalogue of Microorganisms (GCM) 10K type strain sequencing project: providing services to taxonomists for standard genome sequencing and annotation.</title>
        <authorList>
            <consortium name="The Broad Institute Genomics Platform"/>
            <consortium name="The Broad Institute Genome Sequencing Center for Infectious Disease"/>
            <person name="Wu L."/>
            <person name="Ma J."/>
        </authorList>
    </citation>
    <scope>NUCLEOTIDE SEQUENCE [LARGE SCALE GENOMIC DNA]</scope>
    <source>
        <strain evidence="8 9">NBRC 111368</strain>
    </source>
</reference>
<keyword evidence="9" id="KW-1185">Reference proteome</keyword>
<feature type="non-terminal residue" evidence="8">
    <location>
        <position position="168"/>
    </location>
</feature>
<dbReference type="Gene3D" id="3.30.70.360">
    <property type="match status" value="1"/>
</dbReference>
<dbReference type="EMBL" id="JBHSWU010001587">
    <property type="protein sequence ID" value="MFC6727004.1"/>
    <property type="molecule type" value="Genomic_DNA"/>
</dbReference>
<evidence type="ECO:0000256" key="6">
    <source>
        <dbReference type="SAM" id="MobiDB-lite"/>
    </source>
</evidence>
<evidence type="ECO:0000256" key="4">
    <source>
        <dbReference type="ARBA" id="ARBA00022801"/>
    </source>
</evidence>
<gene>
    <name evidence="8" type="ORF">ACFQE1_22010</name>
</gene>
<keyword evidence="5" id="KW-0862">Zinc</keyword>
<comment type="cofactor">
    <cofactor evidence="1">
        <name>Zn(2+)</name>
        <dbReference type="ChEBI" id="CHEBI:29105"/>
    </cofactor>
</comment>